<dbReference type="EnsemblProtists" id="PYU1_T013021">
    <property type="protein sequence ID" value="PYU1_T013021"/>
    <property type="gene ID" value="PYU1_G012994"/>
</dbReference>
<protein>
    <submittedName>
        <fullName evidence="2">Uncharacterized protein</fullName>
    </submittedName>
</protein>
<dbReference type="VEuPathDB" id="FungiDB:PYU1_G012994"/>
<accession>K3X722</accession>
<feature type="compositionally biased region" description="Basic and acidic residues" evidence="1">
    <location>
        <begin position="198"/>
        <end position="220"/>
    </location>
</feature>
<reference evidence="2" key="3">
    <citation type="submission" date="2015-02" db="UniProtKB">
        <authorList>
            <consortium name="EnsemblProtists"/>
        </authorList>
    </citation>
    <scope>IDENTIFICATION</scope>
    <source>
        <strain evidence="2">DAOM BR144</strain>
    </source>
</reference>
<keyword evidence="3" id="KW-1185">Reference proteome</keyword>
<proteinExistence type="predicted"/>
<evidence type="ECO:0000313" key="3">
    <source>
        <dbReference type="Proteomes" id="UP000019132"/>
    </source>
</evidence>
<reference evidence="3" key="2">
    <citation type="submission" date="2010-04" db="EMBL/GenBank/DDBJ databases">
        <authorList>
            <person name="Buell R."/>
            <person name="Hamilton J."/>
            <person name="Hostetler J."/>
        </authorList>
    </citation>
    <scope>NUCLEOTIDE SEQUENCE [LARGE SCALE GENOMIC DNA]</scope>
    <source>
        <strain evidence="3">DAOM:BR144</strain>
    </source>
</reference>
<feature type="region of interest" description="Disordered" evidence="1">
    <location>
        <begin position="135"/>
        <end position="161"/>
    </location>
</feature>
<feature type="compositionally biased region" description="Basic and acidic residues" evidence="1">
    <location>
        <begin position="136"/>
        <end position="148"/>
    </location>
</feature>
<dbReference type="eggNOG" id="ENOG502SCG8">
    <property type="taxonomic scope" value="Eukaryota"/>
</dbReference>
<evidence type="ECO:0000313" key="2">
    <source>
        <dbReference type="EnsemblProtists" id="PYU1_T013021"/>
    </source>
</evidence>
<organism evidence="2 3">
    <name type="scientific">Globisporangium ultimum (strain ATCC 200006 / CBS 805.95 / DAOM BR144)</name>
    <name type="common">Pythium ultimum</name>
    <dbReference type="NCBI Taxonomy" id="431595"/>
    <lineage>
        <taxon>Eukaryota</taxon>
        <taxon>Sar</taxon>
        <taxon>Stramenopiles</taxon>
        <taxon>Oomycota</taxon>
        <taxon>Peronosporomycetes</taxon>
        <taxon>Pythiales</taxon>
        <taxon>Pythiaceae</taxon>
        <taxon>Globisporangium</taxon>
    </lineage>
</organism>
<dbReference type="InParanoid" id="K3X722"/>
<feature type="region of interest" description="Disordered" evidence="1">
    <location>
        <begin position="175"/>
        <end position="229"/>
    </location>
</feature>
<dbReference type="OMA" id="RSTMQVK"/>
<dbReference type="EMBL" id="GL376570">
    <property type="status" value="NOT_ANNOTATED_CDS"/>
    <property type="molecule type" value="Genomic_DNA"/>
</dbReference>
<evidence type="ECO:0000256" key="1">
    <source>
        <dbReference type="SAM" id="MobiDB-lite"/>
    </source>
</evidence>
<name>K3X722_GLOUD</name>
<reference evidence="3" key="1">
    <citation type="journal article" date="2010" name="Genome Biol.">
        <title>Genome sequence of the necrotrophic plant pathogen Pythium ultimum reveals original pathogenicity mechanisms and effector repertoire.</title>
        <authorList>
            <person name="Levesque C.A."/>
            <person name="Brouwer H."/>
            <person name="Cano L."/>
            <person name="Hamilton J.P."/>
            <person name="Holt C."/>
            <person name="Huitema E."/>
            <person name="Raffaele S."/>
            <person name="Robideau G.P."/>
            <person name="Thines M."/>
            <person name="Win J."/>
            <person name="Zerillo M.M."/>
            <person name="Beakes G.W."/>
            <person name="Boore J.L."/>
            <person name="Busam D."/>
            <person name="Dumas B."/>
            <person name="Ferriera S."/>
            <person name="Fuerstenberg S.I."/>
            <person name="Gachon C.M."/>
            <person name="Gaulin E."/>
            <person name="Govers F."/>
            <person name="Grenville-Briggs L."/>
            <person name="Horner N."/>
            <person name="Hostetler J."/>
            <person name="Jiang R.H."/>
            <person name="Johnson J."/>
            <person name="Krajaejun T."/>
            <person name="Lin H."/>
            <person name="Meijer H.J."/>
            <person name="Moore B."/>
            <person name="Morris P."/>
            <person name="Phuntmart V."/>
            <person name="Puiu D."/>
            <person name="Shetty J."/>
            <person name="Stajich J.E."/>
            <person name="Tripathy S."/>
            <person name="Wawra S."/>
            <person name="van West P."/>
            <person name="Whitty B.R."/>
            <person name="Coutinho P.M."/>
            <person name="Henrissat B."/>
            <person name="Martin F."/>
            <person name="Thomas P.D."/>
            <person name="Tyler B.M."/>
            <person name="De Vries R.P."/>
            <person name="Kamoun S."/>
            <person name="Yandell M."/>
            <person name="Tisserat N."/>
            <person name="Buell C.R."/>
        </authorList>
    </citation>
    <scope>NUCLEOTIDE SEQUENCE</scope>
    <source>
        <strain evidence="3">DAOM:BR144</strain>
    </source>
</reference>
<sequence length="229" mass="23750">MAAKAPFVSSLGNVFGGDATAPSASAAASSATVSTAGTAPIGLLPTSSSIQWPSAKTSSNGGSAFGNPFGAASTASTAANDSGVNAERTTMMSAFSGLGLALDAQGGVVATASSAQQLLAKKNAEKQLEEQLAAERTAKREALKKQQEAARNAPRPVTALSQALGAFDHEIEQSELLTKKASSSSATMSRRARQKKEKARERAEGYDGKRSAKSTRDVKRFQRKEKYKH</sequence>
<dbReference type="HOGENOM" id="CLU_1212558_0_0_1"/>
<dbReference type="AlphaFoldDB" id="K3X722"/>
<dbReference type="Proteomes" id="UP000019132">
    <property type="component" value="Unassembled WGS sequence"/>
</dbReference>